<comment type="function">
    <text evidence="8">This protein is part of the stalk that links CF(0) to CF(1). It either transmits conformational changes from CF(0) to CF(1) or is implicated in proton conduction.</text>
</comment>
<evidence type="ECO:0000256" key="2">
    <source>
        <dbReference type="ARBA" id="ARBA00022448"/>
    </source>
</evidence>
<dbReference type="InterPro" id="IPR020781">
    <property type="entry name" value="ATPase_OSCP/d_CS"/>
</dbReference>
<dbReference type="PANTHER" id="PTHR11910">
    <property type="entry name" value="ATP SYNTHASE DELTA CHAIN"/>
    <property type="match status" value="1"/>
</dbReference>
<dbReference type="PRINTS" id="PR00125">
    <property type="entry name" value="ATPASEDELTA"/>
</dbReference>
<keyword evidence="4 8" id="KW-0406">Ion transport</keyword>
<keyword evidence="7 8" id="KW-0066">ATP synthesis</keyword>
<keyword evidence="5 8" id="KW-0472">Membrane</keyword>
<keyword evidence="8" id="KW-1003">Cell membrane</keyword>
<comment type="function">
    <text evidence="8">F(1)F(0) ATP synthase produces ATP from ADP in the presence of a proton or sodium gradient. F-type ATPases consist of two structural domains, F(1) containing the extramembraneous catalytic core and F(0) containing the membrane proton channel, linked together by a central stalk and a peripheral stalk. During catalysis, ATP synthesis in the catalytic domain of F(1) is coupled via a rotary mechanism of the central stalk subunits to proton translocation.</text>
</comment>
<keyword evidence="6 8" id="KW-0139">CF(1)</keyword>
<keyword evidence="2 8" id="KW-0813">Transport</keyword>
<comment type="caution">
    <text evidence="9">The sequence shown here is derived from an EMBL/GenBank/DDBJ whole genome shotgun (WGS) entry which is preliminary data.</text>
</comment>
<evidence type="ECO:0000256" key="4">
    <source>
        <dbReference type="ARBA" id="ARBA00023065"/>
    </source>
</evidence>
<protein>
    <recommendedName>
        <fullName evidence="8">ATP synthase subunit delta</fullName>
    </recommendedName>
    <alternativeName>
        <fullName evidence="8">ATP synthase F(1) sector subunit delta</fullName>
    </alternativeName>
    <alternativeName>
        <fullName evidence="8">F-type ATPase subunit delta</fullName>
        <shortName evidence="8">F-ATPase subunit delta</shortName>
    </alternativeName>
</protein>
<evidence type="ECO:0000313" key="10">
    <source>
        <dbReference type="Proteomes" id="UP000321534"/>
    </source>
</evidence>
<evidence type="ECO:0000256" key="1">
    <source>
        <dbReference type="ARBA" id="ARBA00004370"/>
    </source>
</evidence>
<gene>
    <name evidence="8 9" type="primary">atpH</name>
    <name evidence="9" type="ORF">TAE01_05410</name>
</gene>
<dbReference type="EMBL" id="BJYX01000002">
    <property type="protein sequence ID" value="GEO28731.1"/>
    <property type="molecule type" value="Genomic_DNA"/>
</dbReference>
<dbReference type="GO" id="GO:0045259">
    <property type="term" value="C:proton-transporting ATP synthase complex"/>
    <property type="evidence" value="ECO:0007669"/>
    <property type="project" value="UniProtKB-KW"/>
</dbReference>
<dbReference type="NCBIfam" id="TIGR01145">
    <property type="entry name" value="ATP_synt_delta"/>
    <property type="match status" value="1"/>
</dbReference>
<evidence type="ECO:0000256" key="5">
    <source>
        <dbReference type="ARBA" id="ARBA00023136"/>
    </source>
</evidence>
<evidence type="ECO:0000256" key="8">
    <source>
        <dbReference type="HAMAP-Rule" id="MF_01416"/>
    </source>
</evidence>
<dbReference type="GO" id="GO:0005886">
    <property type="term" value="C:plasma membrane"/>
    <property type="evidence" value="ECO:0007669"/>
    <property type="project" value="UniProtKB-SubCell"/>
</dbReference>
<reference evidence="9 10" key="1">
    <citation type="submission" date="2019-07" db="EMBL/GenBank/DDBJ databases">
        <title>Whole genome shotgun sequence of Terrabacter aerolatus NBRC 106305.</title>
        <authorList>
            <person name="Hosoyama A."/>
            <person name="Uohara A."/>
            <person name="Ohji S."/>
            <person name="Ichikawa N."/>
        </authorList>
    </citation>
    <scope>NUCLEOTIDE SEQUENCE [LARGE SCALE GENOMIC DNA]</scope>
    <source>
        <strain evidence="9 10">NBRC 106305</strain>
    </source>
</reference>
<keyword evidence="3 8" id="KW-0375">Hydrogen ion transport</keyword>
<dbReference type="HAMAP" id="MF_01416">
    <property type="entry name" value="ATP_synth_delta_bact"/>
    <property type="match status" value="1"/>
</dbReference>
<dbReference type="NCBIfam" id="NF009967">
    <property type="entry name" value="PRK13430.1"/>
    <property type="match status" value="1"/>
</dbReference>
<evidence type="ECO:0000313" key="9">
    <source>
        <dbReference type="EMBL" id="GEO28731.1"/>
    </source>
</evidence>
<sequence>MQGPSRAAAAASREAFTGVLAAGADRSRLAEELFAVVGVIDGSATLRRAVADPSREGADKAQLAERLFAGKVSAEALVVLKGAFGHRWSSERDLTDTLESYAVEAVIAQAEADGRADRVEDELFRFERIVAADAALRSALADTQAPAEKRADLVSSLLLGKVAPETLVLARQAVVAPRGLRFDRVLEKYLETASSRREQQTAVVTSAVPLTDDDRARLAAGLAAIYGGTVHVNTVVDPRVMGGVKVEIGDELIDGTVIRKLDAARRAMGA</sequence>
<evidence type="ECO:0000256" key="3">
    <source>
        <dbReference type="ARBA" id="ARBA00022781"/>
    </source>
</evidence>
<comment type="similarity">
    <text evidence="8">Belongs to the ATPase delta chain family.</text>
</comment>
<dbReference type="Pfam" id="PF00213">
    <property type="entry name" value="OSCP"/>
    <property type="match status" value="1"/>
</dbReference>
<dbReference type="AlphaFoldDB" id="A0A512CWY0"/>
<dbReference type="InterPro" id="IPR000711">
    <property type="entry name" value="ATPase_OSCP/dsu"/>
</dbReference>
<accession>A0A512CWY0</accession>
<dbReference type="OrthoDB" id="5242917at2"/>
<comment type="subcellular location">
    <subcellularLocation>
        <location evidence="8">Cell membrane</location>
        <topology evidence="8">Peripheral membrane protein</topology>
    </subcellularLocation>
    <subcellularLocation>
        <location evidence="1">Membrane</location>
    </subcellularLocation>
</comment>
<keyword evidence="10" id="KW-1185">Reference proteome</keyword>
<organism evidence="9 10">
    <name type="scientific">Terrabacter aerolatus</name>
    <dbReference type="NCBI Taxonomy" id="422442"/>
    <lineage>
        <taxon>Bacteria</taxon>
        <taxon>Bacillati</taxon>
        <taxon>Actinomycetota</taxon>
        <taxon>Actinomycetes</taxon>
        <taxon>Micrococcales</taxon>
        <taxon>Intrasporangiaceae</taxon>
        <taxon>Terrabacter</taxon>
    </lineage>
</organism>
<evidence type="ECO:0000256" key="6">
    <source>
        <dbReference type="ARBA" id="ARBA00023196"/>
    </source>
</evidence>
<name>A0A512CWY0_9MICO</name>
<proteinExistence type="inferred from homology"/>
<dbReference type="PROSITE" id="PS00389">
    <property type="entry name" value="ATPASE_DELTA"/>
    <property type="match status" value="1"/>
</dbReference>
<dbReference type="Proteomes" id="UP000321534">
    <property type="component" value="Unassembled WGS sequence"/>
</dbReference>
<dbReference type="GO" id="GO:0046933">
    <property type="term" value="F:proton-transporting ATP synthase activity, rotational mechanism"/>
    <property type="evidence" value="ECO:0007669"/>
    <property type="project" value="UniProtKB-UniRule"/>
</dbReference>
<dbReference type="RefSeq" id="WP_147063152.1">
    <property type="nucleotide sequence ID" value="NZ_BAAARO010000021.1"/>
</dbReference>
<evidence type="ECO:0000256" key="7">
    <source>
        <dbReference type="ARBA" id="ARBA00023310"/>
    </source>
</evidence>